<dbReference type="InterPro" id="IPR032466">
    <property type="entry name" value="Metal_Hydrolase"/>
</dbReference>
<evidence type="ECO:0000256" key="2">
    <source>
        <dbReference type="ARBA" id="ARBA00022801"/>
    </source>
</evidence>
<keyword evidence="2" id="KW-0378">Hydrolase</keyword>
<dbReference type="CDD" id="cd01310">
    <property type="entry name" value="TatD_DNAse"/>
    <property type="match status" value="1"/>
</dbReference>
<dbReference type="SUPFAM" id="SSF51556">
    <property type="entry name" value="Metallo-dependent hydrolases"/>
    <property type="match status" value="1"/>
</dbReference>
<evidence type="ECO:0000256" key="1">
    <source>
        <dbReference type="ARBA" id="ARBA00022723"/>
    </source>
</evidence>
<dbReference type="NCBIfam" id="TIGR00010">
    <property type="entry name" value="YchF/TatD family DNA exonuclease"/>
    <property type="match status" value="1"/>
</dbReference>
<dbReference type="EMBL" id="CAFAAJ010000013">
    <property type="protein sequence ID" value="CAB4791507.1"/>
    <property type="molecule type" value="Genomic_DNA"/>
</dbReference>
<accession>A0A6J6XBV2</accession>
<reference evidence="3" key="1">
    <citation type="submission" date="2020-05" db="EMBL/GenBank/DDBJ databases">
        <authorList>
            <person name="Chiriac C."/>
            <person name="Salcher M."/>
            <person name="Ghai R."/>
            <person name="Kavagutti S V."/>
        </authorList>
    </citation>
    <scope>NUCLEOTIDE SEQUENCE</scope>
</reference>
<keyword evidence="1" id="KW-0479">Metal-binding</keyword>
<dbReference type="PIRSF" id="PIRSF005902">
    <property type="entry name" value="DNase_TatD"/>
    <property type="match status" value="1"/>
</dbReference>
<name>A0A6J6XBV2_9ZZZZ</name>
<dbReference type="PANTHER" id="PTHR46124:SF2">
    <property type="entry name" value="D-AMINOACYL-TRNA DEACYLASE"/>
    <property type="match status" value="1"/>
</dbReference>
<dbReference type="GO" id="GO:0046872">
    <property type="term" value="F:metal ion binding"/>
    <property type="evidence" value="ECO:0007669"/>
    <property type="project" value="UniProtKB-KW"/>
</dbReference>
<dbReference type="InterPro" id="IPR001130">
    <property type="entry name" value="TatD-like"/>
</dbReference>
<evidence type="ECO:0000313" key="3">
    <source>
        <dbReference type="EMBL" id="CAB4791507.1"/>
    </source>
</evidence>
<dbReference type="GO" id="GO:0004536">
    <property type="term" value="F:DNA nuclease activity"/>
    <property type="evidence" value="ECO:0007669"/>
    <property type="project" value="InterPro"/>
</dbReference>
<dbReference type="Pfam" id="PF01026">
    <property type="entry name" value="TatD_DNase"/>
    <property type="match status" value="1"/>
</dbReference>
<protein>
    <submittedName>
        <fullName evidence="3">Unannotated protein</fullName>
    </submittedName>
</protein>
<dbReference type="Gene3D" id="3.20.20.140">
    <property type="entry name" value="Metal-dependent hydrolases"/>
    <property type="match status" value="1"/>
</dbReference>
<dbReference type="PANTHER" id="PTHR46124">
    <property type="entry name" value="D-AMINOACYL-TRNA DEACYLASE"/>
    <property type="match status" value="1"/>
</dbReference>
<dbReference type="InterPro" id="IPR018228">
    <property type="entry name" value="DNase_TatD-rel_CS"/>
</dbReference>
<dbReference type="FunFam" id="3.20.20.140:FF:000005">
    <property type="entry name" value="TatD family hydrolase"/>
    <property type="match status" value="1"/>
</dbReference>
<gene>
    <name evidence="3" type="ORF">UFOPK3001_00311</name>
</gene>
<dbReference type="InterPro" id="IPR015991">
    <property type="entry name" value="TatD/YcfH-like"/>
</dbReference>
<proteinExistence type="predicted"/>
<sequence length="260" mass="28738">MSTESPVLRFTDNHCHLYDPRVLGGTDELVEAARAAGVHRMITVGCDRETSLAAIDIAARYTDVWATVGLHPHEAKFGVHTVADLVSEPKVVAIGECGLDYFYDHSARDEQKQAFAEQIRLAHEHQLPLVIHTRDAWDETFEILDSEGMPPNTIFHCFSGGPAEADSCLERGGFLSFSGIVTFKNAEPLREAARRCPLDRMLIETDAPYLAPIPHRGRPNQPSYVTLVAESLALTTNRTLREIAEATDHNAVIAFRLPSP</sequence>
<dbReference type="GO" id="GO:0016788">
    <property type="term" value="F:hydrolase activity, acting on ester bonds"/>
    <property type="evidence" value="ECO:0007669"/>
    <property type="project" value="InterPro"/>
</dbReference>
<dbReference type="PROSITE" id="PS01090">
    <property type="entry name" value="TATD_2"/>
    <property type="match status" value="1"/>
</dbReference>
<organism evidence="3">
    <name type="scientific">freshwater metagenome</name>
    <dbReference type="NCBI Taxonomy" id="449393"/>
    <lineage>
        <taxon>unclassified sequences</taxon>
        <taxon>metagenomes</taxon>
        <taxon>ecological metagenomes</taxon>
    </lineage>
</organism>
<dbReference type="GO" id="GO:0005829">
    <property type="term" value="C:cytosol"/>
    <property type="evidence" value="ECO:0007669"/>
    <property type="project" value="TreeGrafter"/>
</dbReference>
<dbReference type="AlphaFoldDB" id="A0A6J6XBV2"/>